<evidence type="ECO:0000313" key="2">
    <source>
        <dbReference type="Proteomes" id="UP000015545"/>
    </source>
</evidence>
<keyword evidence="2" id="KW-1185">Reference proteome</keyword>
<dbReference type="KEGG" id="vg:16574877"/>
<sequence>MKLRIVTNVEFPRDVSEDYRPVWDAFLKMRAVTQLRMFENAETAVPECFRLLINQTGAKVKLLHTVKECMPLAKPIKRLKDFLRKGDVLGHMRIVRHSQSMRYQEAGSVCALYNPVFQGIVVLRPMRFDLNYMVNRMQGLLFKHVPYQISDKMPNGNPKKQKKFGALRDADYATVLSTTDLVVYMARTENELVLKYEVKLAAIVPLYQRVDVALKSTWRNAITGVFV</sequence>
<proteinExistence type="predicted"/>
<reference evidence="1 2" key="1">
    <citation type="journal article" date="2014" name="Genome Announc.">
        <title>Complete Genome Sequence of the Novel Giant Pseudomonas Phage PaBG.</title>
        <authorList>
            <person name="Sykilinda N.N."/>
            <person name="Bondar A.A."/>
            <person name="Gorshkova A.S."/>
            <person name="Kurochkina L.P."/>
            <person name="Kulikov E.E."/>
            <person name="Shneider M.M."/>
            <person name="Kadykov V.A."/>
            <person name="Solovjeva N.V."/>
            <person name="Kabilov M.R."/>
            <person name="Mesyanzhinov V.V."/>
            <person name="Vlassov V.V."/>
            <person name="Drukker V.V."/>
            <person name="Miroshnikov K.A."/>
        </authorList>
    </citation>
    <scope>NUCLEOTIDE SEQUENCE [LARGE SCALE GENOMIC DNA]</scope>
</reference>
<name>S5VZN6_9CAUD</name>
<dbReference type="RefSeq" id="YP_008433522.1">
    <property type="nucleotide sequence ID" value="NC_022096.1"/>
</dbReference>
<organism evidence="1 2">
    <name type="scientific">Pseudomonas phage PaBG</name>
    <dbReference type="NCBI Taxonomy" id="1335230"/>
    <lineage>
        <taxon>Viruses</taxon>
        <taxon>Duplodnaviria</taxon>
        <taxon>Heunggongvirae</taxon>
        <taxon>Uroviricota</taxon>
        <taxon>Caudoviricetes</taxon>
        <taxon>Baikalvirus</taxon>
        <taxon>Baikalvirus PaBG</taxon>
    </lineage>
</organism>
<gene>
    <name evidence="1" type="ORF">PaBG_00191</name>
</gene>
<protein>
    <submittedName>
        <fullName evidence="1">Uncharacterized protein</fullName>
    </submittedName>
</protein>
<evidence type="ECO:0000313" key="1">
    <source>
        <dbReference type="EMBL" id="AGS82075.1"/>
    </source>
</evidence>
<dbReference type="EMBL" id="KF147891">
    <property type="protein sequence ID" value="AGS82075.1"/>
    <property type="molecule type" value="Genomic_DNA"/>
</dbReference>
<accession>S5VZN6</accession>
<dbReference type="Proteomes" id="UP000015545">
    <property type="component" value="Segment"/>
</dbReference>